<dbReference type="OrthoDB" id="5869947at2759"/>
<gene>
    <name evidence="2" type="ORF">ANCCAN_01231</name>
</gene>
<dbReference type="Proteomes" id="UP000252519">
    <property type="component" value="Unassembled WGS sequence"/>
</dbReference>
<protein>
    <submittedName>
        <fullName evidence="2">Uncharacterized protein</fullName>
    </submittedName>
</protein>
<name>A0A368H7E1_ANCCA</name>
<evidence type="ECO:0000313" key="3">
    <source>
        <dbReference type="Proteomes" id="UP000252519"/>
    </source>
</evidence>
<organism evidence="2 3">
    <name type="scientific">Ancylostoma caninum</name>
    <name type="common">Dog hookworm</name>
    <dbReference type="NCBI Taxonomy" id="29170"/>
    <lineage>
        <taxon>Eukaryota</taxon>
        <taxon>Metazoa</taxon>
        <taxon>Ecdysozoa</taxon>
        <taxon>Nematoda</taxon>
        <taxon>Chromadorea</taxon>
        <taxon>Rhabditida</taxon>
        <taxon>Rhabditina</taxon>
        <taxon>Rhabditomorpha</taxon>
        <taxon>Strongyloidea</taxon>
        <taxon>Ancylostomatidae</taxon>
        <taxon>Ancylostomatinae</taxon>
        <taxon>Ancylostoma</taxon>
    </lineage>
</organism>
<evidence type="ECO:0000313" key="2">
    <source>
        <dbReference type="EMBL" id="RCN52533.1"/>
    </source>
</evidence>
<dbReference type="EMBL" id="JOJR01000006">
    <property type="protein sequence ID" value="RCN52533.1"/>
    <property type="molecule type" value="Genomic_DNA"/>
</dbReference>
<evidence type="ECO:0000256" key="1">
    <source>
        <dbReference type="SAM" id="MobiDB-lite"/>
    </source>
</evidence>
<feature type="compositionally biased region" description="Low complexity" evidence="1">
    <location>
        <begin position="149"/>
        <end position="169"/>
    </location>
</feature>
<comment type="caution">
    <text evidence="2">The sequence shown here is derived from an EMBL/GenBank/DDBJ whole genome shotgun (WGS) entry which is preliminary data.</text>
</comment>
<keyword evidence="3" id="KW-1185">Reference proteome</keyword>
<sequence>MIEGFLIRLLEFQVGYVFQRDNLDESGYFGPVPGMNYLSLYTARSSSDTGSMRPFIQIRPVYFNGTLGAPESVIVAATTAKTNNCTYPYYVPVNCTDDIYAYQLQIHTFSTSSTDPHSPSRQQQITAVCGLSGKKYYIEYEVPPTTISSTDTPSTVITSTTTLSTTTRGPPQPGSKRGMAFIVDSYGLDDTAFNSSIDAIVKFVNLYDMSNLQILLIENKNEIFKRPTFHSYTNTTFLSAISSIFARRTNSKDLQLDSVFSTILESSKDLNTPYNYIFYVTQTGGKVDQSLLKKLRESSCLFEISCIGVTAYNKKLNETVLNELEKIAPNKTAEADDWYKAMKEMVKVTNTTDNPLPDEPARPACLGVQASIFIAVDLSKGVNEYRQQAKGPDDTAIFILVLFRSKMQSIIRLFPTAFNLAYDISVTKKGCSEEDKQKALVTYKGSLVFLLNLAEITISITCALWKLRSFSVSIEVTDQGYSRISGWSFFEDTRGVNDPTFCVSNLASVMSSVGNDGGDEEPVYDESRRKKLVVSSTMTITTPDHTKKVFQNSKFHFQPS</sequence>
<accession>A0A368H7E1</accession>
<reference evidence="2 3" key="1">
    <citation type="submission" date="2014-10" db="EMBL/GenBank/DDBJ databases">
        <title>Draft genome of the hookworm Ancylostoma caninum.</title>
        <authorList>
            <person name="Mitreva M."/>
        </authorList>
    </citation>
    <scope>NUCLEOTIDE SEQUENCE [LARGE SCALE GENOMIC DNA]</scope>
    <source>
        <strain evidence="2 3">Baltimore</strain>
    </source>
</reference>
<proteinExistence type="predicted"/>
<dbReference type="AlphaFoldDB" id="A0A368H7E1"/>
<feature type="region of interest" description="Disordered" evidence="1">
    <location>
        <begin position="149"/>
        <end position="174"/>
    </location>
</feature>